<dbReference type="EMBL" id="RKLP01000004">
    <property type="protein sequence ID" value="RVW09751.1"/>
    <property type="molecule type" value="Genomic_DNA"/>
</dbReference>
<feature type="signal peptide" evidence="2">
    <location>
        <begin position="1"/>
        <end position="22"/>
    </location>
</feature>
<evidence type="ECO:0000313" key="4">
    <source>
        <dbReference type="Proteomes" id="UP000286208"/>
    </source>
</evidence>
<reference evidence="3 4" key="1">
    <citation type="submission" date="2018-11" db="EMBL/GenBank/DDBJ databases">
        <title>Rhodococcus spongicola sp. nov. and Rhodococcus xishaensis sp. nov. from marine sponges.</title>
        <authorList>
            <person name="Li L."/>
            <person name="Lin H.W."/>
        </authorList>
    </citation>
    <scope>NUCLEOTIDE SEQUENCE [LARGE SCALE GENOMIC DNA]</scope>
    <source>
        <strain evidence="3 4">CCTCC AB2014297</strain>
    </source>
</reference>
<organism evidence="3 4">
    <name type="scientific">Prescottella agglutinans</name>
    <dbReference type="NCBI Taxonomy" id="1644129"/>
    <lineage>
        <taxon>Bacteria</taxon>
        <taxon>Bacillati</taxon>
        <taxon>Actinomycetota</taxon>
        <taxon>Actinomycetes</taxon>
        <taxon>Mycobacteriales</taxon>
        <taxon>Nocardiaceae</taxon>
        <taxon>Prescottella</taxon>
    </lineage>
</organism>
<accession>A0A3S3AVW8</accession>
<sequence>MRALVRAAGAAAVVVLAAAGCADTVDGTAVADPFAPTTAEPDPSLGIEGITVVEYPVGLHVRPDQRVAYDRTPPFGGPHDAAWATCTGTVYDKAIRSENAVHSLEHGAVWVTYDPELVSGPALDVLVERVQGRPYLLLSPYPGLSVPVSLQSWGHQLVVDDASDERIDHFIDALRLNRNTFPEPGATCATLPTAFDPENPPPFQAGPPDPRAPGTVPMN</sequence>
<gene>
    <name evidence="3" type="ORF">EGT67_09855</name>
</gene>
<dbReference type="OrthoDB" id="164831at2"/>
<keyword evidence="4" id="KW-1185">Reference proteome</keyword>
<comment type="caution">
    <text evidence="3">The sequence shown here is derived from an EMBL/GenBank/DDBJ whole genome shotgun (WGS) entry which is preliminary data.</text>
</comment>
<dbReference type="Proteomes" id="UP000286208">
    <property type="component" value="Unassembled WGS sequence"/>
</dbReference>
<dbReference type="AlphaFoldDB" id="A0A3S3AVW8"/>
<feature type="chain" id="PRO_5039716458" evidence="2">
    <location>
        <begin position="23"/>
        <end position="219"/>
    </location>
</feature>
<proteinExistence type="predicted"/>
<protein>
    <submittedName>
        <fullName evidence="3">DUF3105 domain-containing protein</fullName>
    </submittedName>
</protein>
<dbReference type="Pfam" id="PF11303">
    <property type="entry name" value="DUF3105"/>
    <property type="match status" value="1"/>
</dbReference>
<keyword evidence="2" id="KW-0732">Signal</keyword>
<dbReference type="RefSeq" id="WP_127915887.1">
    <property type="nucleotide sequence ID" value="NZ_RKLP01000004.1"/>
</dbReference>
<feature type="compositionally biased region" description="Pro residues" evidence="1">
    <location>
        <begin position="198"/>
        <end position="211"/>
    </location>
</feature>
<dbReference type="InterPro" id="IPR021454">
    <property type="entry name" value="DUF3105"/>
</dbReference>
<name>A0A3S3AVW8_9NOCA</name>
<evidence type="ECO:0000256" key="1">
    <source>
        <dbReference type="SAM" id="MobiDB-lite"/>
    </source>
</evidence>
<feature type="region of interest" description="Disordered" evidence="1">
    <location>
        <begin position="191"/>
        <end position="219"/>
    </location>
</feature>
<evidence type="ECO:0000313" key="3">
    <source>
        <dbReference type="EMBL" id="RVW09751.1"/>
    </source>
</evidence>
<dbReference type="PROSITE" id="PS51257">
    <property type="entry name" value="PROKAR_LIPOPROTEIN"/>
    <property type="match status" value="1"/>
</dbReference>
<evidence type="ECO:0000256" key="2">
    <source>
        <dbReference type="SAM" id="SignalP"/>
    </source>
</evidence>